<keyword evidence="4" id="KW-1185">Reference proteome</keyword>
<evidence type="ECO:0000313" key="3">
    <source>
        <dbReference type="EMBL" id="EMF09712.1"/>
    </source>
</evidence>
<organism evidence="3 4">
    <name type="scientific">Sphaerulina musiva (strain SO2202)</name>
    <name type="common">Poplar stem canker fungus</name>
    <name type="synonym">Septoria musiva</name>
    <dbReference type="NCBI Taxonomy" id="692275"/>
    <lineage>
        <taxon>Eukaryota</taxon>
        <taxon>Fungi</taxon>
        <taxon>Dikarya</taxon>
        <taxon>Ascomycota</taxon>
        <taxon>Pezizomycotina</taxon>
        <taxon>Dothideomycetes</taxon>
        <taxon>Dothideomycetidae</taxon>
        <taxon>Mycosphaerellales</taxon>
        <taxon>Mycosphaerellaceae</taxon>
        <taxon>Sphaerulina</taxon>
    </lineage>
</organism>
<dbReference type="STRING" id="692275.N1QF43"/>
<dbReference type="OMA" id="RIHYGAY"/>
<proteinExistence type="predicted"/>
<feature type="coiled-coil region" evidence="1">
    <location>
        <begin position="279"/>
        <end position="313"/>
    </location>
</feature>
<evidence type="ECO:0000313" key="4">
    <source>
        <dbReference type="Proteomes" id="UP000016931"/>
    </source>
</evidence>
<dbReference type="EMBL" id="KB456269">
    <property type="protein sequence ID" value="EMF09712.1"/>
    <property type="molecule type" value="Genomic_DNA"/>
</dbReference>
<dbReference type="OrthoDB" id="5313288at2759"/>
<dbReference type="AlphaFoldDB" id="N1QF43"/>
<dbReference type="GeneID" id="27904080"/>
<reference evidence="3 4" key="1">
    <citation type="journal article" date="2012" name="PLoS Pathog.">
        <title>Diverse lifestyles and strategies of plant pathogenesis encoded in the genomes of eighteen Dothideomycetes fungi.</title>
        <authorList>
            <person name="Ohm R.A."/>
            <person name="Feau N."/>
            <person name="Henrissat B."/>
            <person name="Schoch C.L."/>
            <person name="Horwitz B.A."/>
            <person name="Barry K.W."/>
            <person name="Condon B.J."/>
            <person name="Copeland A.C."/>
            <person name="Dhillon B."/>
            <person name="Glaser F."/>
            <person name="Hesse C.N."/>
            <person name="Kosti I."/>
            <person name="LaButti K."/>
            <person name="Lindquist E.A."/>
            <person name="Lucas S."/>
            <person name="Salamov A.A."/>
            <person name="Bradshaw R.E."/>
            <person name="Ciuffetti L."/>
            <person name="Hamelin R.C."/>
            <person name="Kema G.H.J."/>
            <person name="Lawrence C."/>
            <person name="Scott J.A."/>
            <person name="Spatafora J.W."/>
            <person name="Turgeon B.G."/>
            <person name="de Wit P.J.G.M."/>
            <person name="Zhong S."/>
            <person name="Goodwin S.B."/>
            <person name="Grigoriev I.V."/>
        </authorList>
    </citation>
    <scope>NUCLEOTIDE SEQUENCE [LARGE SCALE GENOMIC DNA]</scope>
    <source>
        <strain evidence="3 4">SO2202</strain>
    </source>
</reference>
<feature type="region of interest" description="Disordered" evidence="2">
    <location>
        <begin position="125"/>
        <end position="146"/>
    </location>
</feature>
<evidence type="ECO:0000256" key="2">
    <source>
        <dbReference type="SAM" id="MobiDB-lite"/>
    </source>
</evidence>
<dbReference type="eggNOG" id="ENOG502SSWY">
    <property type="taxonomic scope" value="Eukaryota"/>
</dbReference>
<dbReference type="Proteomes" id="UP000016931">
    <property type="component" value="Unassembled WGS sequence"/>
</dbReference>
<accession>N1QF43</accession>
<dbReference type="InterPro" id="IPR037129">
    <property type="entry name" value="XPA_sf"/>
</dbReference>
<evidence type="ECO:0000256" key="1">
    <source>
        <dbReference type="SAM" id="Coils"/>
    </source>
</evidence>
<name>N1QF43_SPHMS</name>
<dbReference type="HOGENOM" id="CLU_792656_0_0_1"/>
<dbReference type="RefSeq" id="XP_016757833.1">
    <property type="nucleotide sequence ID" value="XM_016906943.1"/>
</dbReference>
<gene>
    <name evidence="3" type="ORF">SEPMUDRAFT_151636</name>
</gene>
<sequence>MRCPLTRCESTTTQIQAGRPIPGTLNPWSQHTAISSMPQLVDEMTSSTDHLTTLPSELLQTIASYLFATHEPDKALQSIVGQRTASAQPHDLESLAATCRILRNEVNNWALHFLLEHRRITGYAAPESAEKAKPKRPKKSQPSSATLGTNFLRISKSAGLLSWSEKKCVFCGKTSARSAIMMNGLKCCKECDKVEWKDKITKTDATKEYDLKDHQLLPQRQKAGPILRNVFKELGIPRLRYGTYVCQGGTTTMFMREDVRKFAEQVHGGLREHLAQRELQRAKLKKTREANKERRAEEQAARVVAEAREAQRKAGLAAANRQGAAMEMVEISDDEDVGVANAMDDVILIE</sequence>
<dbReference type="Gene3D" id="3.90.530.10">
    <property type="entry name" value="XPA C-terminal domain"/>
    <property type="match status" value="1"/>
</dbReference>
<protein>
    <submittedName>
        <fullName evidence="3">Uncharacterized protein</fullName>
    </submittedName>
</protein>
<keyword evidence="1" id="KW-0175">Coiled coil</keyword>